<feature type="region of interest" description="Disordered" evidence="2">
    <location>
        <begin position="1"/>
        <end position="49"/>
    </location>
</feature>
<dbReference type="EMBL" id="RJTM01000008">
    <property type="protein sequence ID" value="RNL94029.1"/>
    <property type="molecule type" value="Genomic_DNA"/>
</dbReference>
<evidence type="ECO:0000313" key="4">
    <source>
        <dbReference type="EMBL" id="RNL94029.1"/>
    </source>
</evidence>
<evidence type="ECO:0000256" key="1">
    <source>
        <dbReference type="SAM" id="Coils"/>
    </source>
</evidence>
<sequence>ITDNNRVAQRDNKDNTTNVKPHGRVAQQDGKTITDNSQVAQQGSGKEENKKSLLEAIAEMENDAEHEKQERLKEKGNKKWSINPNVAPVYYNSLSGGSPIDPEFKDNSKSGKVNISYGVNIAYQVNERLSLRSGINKVNYGYNTNDISFAPDFEARSLDNINYARQSGKASGLYVANSPSEGGPPVAARDEVASSFAPQEGLMQQEFGYIEVPMELKYRVLNERFGLNLIGGVSSLFLTDNSVLLKSDALATELGEANNINNMNFSTNVGLGVDYLLSDKLQLQVEPMFKYQWNTFSNDNGGFKPYSFGVYTGFSFRF</sequence>
<keyword evidence="5" id="KW-1185">Reference proteome</keyword>
<feature type="non-terminal residue" evidence="4">
    <location>
        <position position="1"/>
    </location>
</feature>
<feature type="domain" description="Outer membrane protein beta-barrel" evidence="3">
    <location>
        <begin position="78"/>
        <end position="284"/>
    </location>
</feature>
<feature type="coiled-coil region" evidence="1">
    <location>
        <begin position="50"/>
        <end position="77"/>
    </location>
</feature>
<accession>A0A3N0F1V6</accession>
<name>A0A3N0F1V6_SINP1</name>
<reference evidence="4 5" key="1">
    <citation type="submission" date="2018-10" db="EMBL/GenBank/DDBJ databases">
        <title>Sinomicrobium pectinilyticum sp. nov., a pectinase-producing bacterium isolated from alkaline and saline soil, and emended description of the genus Sinomicrobium.</title>
        <authorList>
            <person name="Cheng B."/>
            <person name="Li C."/>
            <person name="Lai Q."/>
            <person name="Du M."/>
            <person name="Shao Z."/>
            <person name="Xu P."/>
            <person name="Yang C."/>
        </authorList>
    </citation>
    <scope>NUCLEOTIDE SEQUENCE [LARGE SCALE GENOMIC DNA]</scope>
    <source>
        <strain evidence="4 5">5DNS001</strain>
    </source>
</reference>
<dbReference type="InterPro" id="IPR025665">
    <property type="entry name" value="Beta-barrel_OMP_2"/>
</dbReference>
<evidence type="ECO:0000313" key="5">
    <source>
        <dbReference type="Proteomes" id="UP000267469"/>
    </source>
</evidence>
<gene>
    <name evidence="4" type="ORF">ED312_01870</name>
</gene>
<organism evidence="4 5">
    <name type="scientific">Sinomicrobium pectinilyticum</name>
    <dbReference type="NCBI Taxonomy" id="1084421"/>
    <lineage>
        <taxon>Bacteria</taxon>
        <taxon>Pseudomonadati</taxon>
        <taxon>Bacteroidota</taxon>
        <taxon>Flavobacteriia</taxon>
        <taxon>Flavobacteriales</taxon>
        <taxon>Flavobacteriaceae</taxon>
        <taxon>Sinomicrobium</taxon>
    </lineage>
</organism>
<evidence type="ECO:0000259" key="3">
    <source>
        <dbReference type="Pfam" id="PF13568"/>
    </source>
</evidence>
<dbReference type="AlphaFoldDB" id="A0A3N0F1V6"/>
<dbReference type="Pfam" id="PF13568">
    <property type="entry name" value="OMP_b-brl_2"/>
    <property type="match status" value="1"/>
</dbReference>
<protein>
    <recommendedName>
        <fullName evidence="3">Outer membrane protein beta-barrel domain-containing protein</fullName>
    </recommendedName>
</protein>
<proteinExistence type="predicted"/>
<comment type="caution">
    <text evidence="4">The sequence shown here is derived from an EMBL/GenBank/DDBJ whole genome shotgun (WGS) entry which is preliminary data.</text>
</comment>
<dbReference type="RefSeq" id="WP_123214300.1">
    <property type="nucleotide sequence ID" value="NZ_RJTM01000008.1"/>
</dbReference>
<keyword evidence="1" id="KW-0175">Coiled coil</keyword>
<dbReference type="SUPFAM" id="SSF56925">
    <property type="entry name" value="OMPA-like"/>
    <property type="match status" value="1"/>
</dbReference>
<dbReference type="OrthoDB" id="1113942at2"/>
<dbReference type="InterPro" id="IPR011250">
    <property type="entry name" value="OMP/PagP_B-barrel"/>
</dbReference>
<evidence type="ECO:0000256" key="2">
    <source>
        <dbReference type="SAM" id="MobiDB-lite"/>
    </source>
</evidence>
<feature type="compositionally biased region" description="Polar residues" evidence="2">
    <location>
        <begin position="29"/>
        <end position="44"/>
    </location>
</feature>
<dbReference type="Proteomes" id="UP000267469">
    <property type="component" value="Unassembled WGS sequence"/>
</dbReference>